<evidence type="ECO:0000313" key="1">
    <source>
        <dbReference type="EMBL" id="EHL08929.1"/>
    </source>
</evidence>
<protein>
    <recommendedName>
        <fullName evidence="3">Type IV secretion system coupling protein TraD DNA-binding domain-containing protein</fullName>
    </recommendedName>
</protein>
<dbReference type="InterPro" id="IPR027417">
    <property type="entry name" value="P-loop_NTPase"/>
</dbReference>
<evidence type="ECO:0000313" key="2">
    <source>
        <dbReference type="Proteomes" id="UP000004416"/>
    </source>
</evidence>
<dbReference type="Proteomes" id="UP000004416">
    <property type="component" value="Unassembled WGS sequence"/>
</dbReference>
<comment type="caution">
    <text evidence="1">The sequence shown here is derived from an EMBL/GenBank/DDBJ whole genome shotgun (WGS) entry which is preliminary data.</text>
</comment>
<proteinExistence type="predicted"/>
<accession>G9XHC7</accession>
<dbReference type="PATRIC" id="fig|537010.4.peg.332"/>
<evidence type="ECO:0008006" key="3">
    <source>
        <dbReference type="Google" id="ProtNLM"/>
    </source>
</evidence>
<dbReference type="AlphaFoldDB" id="G9XHC7"/>
<sequence length="236" mass="27287">MPMEQNVKPFEKFFSGSHLILGEAGSGKTKLIWSILQDREYVKENSINIVLTDSEKRMWHDSYQNPVTIINPYDSDISWVTNPSKPGIYYCACDYAPRIITFLECLATWAVQNERKFEQKVRVFIDISSKIWMLPEFIEQVNRLHFIASSQEDDSIEIWAVLGSLKKLTNQAKPIFACINLVLMNPISPSWIDELKDIVGIQCGNLRDKLDGIRVDKKEGYYYAPSDDQELYFQSN</sequence>
<reference evidence="1 2" key="1">
    <citation type="submission" date="2011-08" db="EMBL/GenBank/DDBJ databases">
        <authorList>
            <person name="Weinstock G."/>
            <person name="Sodergren E."/>
            <person name="Clifton S."/>
            <person name="Fulton L."/>
            <person name="Fulton B."/>
            <person name="Courtney L."/>
            <person name="Fronick C."/>
            <person name="Harrison M."/>
            <person name="Strong C."/>
            <person name="Farmer C."/>
            <person name="Delahaunty K."/>
            <person name="Markovic C."/>
            <person name="Hall O."/>
            <person name="Minx P."/>
            <person name="Tomlinson C."/>
            <person name="Mitreva M."/>
            <person name="Hou S."/>
            <person name="Chen J."/>
            <person name="Wollam A."/>
            <person name="Pepin K.H."/>
            <person name="Johnson M."/>
            <person name="Bhonagiri V."/>
            <person name="Zhang X."/>
            <person name="Suruliraj S."/>
            <person name="Warren W."/>
            <person name="Chinwalla A."/>
            <person name="Mardis E.R."/>
            <person name="Wilson R.K."/>
        </authorList>
    </citation>
    <scope>NUCLEOTIDE SEQUENCE [LARGE SCALE GENOMIC DNA]</scope>
    <source>
        <strain evidence="1 2">DP7</strain>
    </source>
</reference>
<dbReference type="Gene3D" id="3.40.50.300">
    <property type="entry name" value="P-loop containing nucleotide triphosphate hydrolases"/>
    <property type="match status" value="1"/>
</dbReference>
<gene>
    <name evidence="1" type="ORF">HMPREF0322_00350</name>
</gene>
<organism evidence="1 2">
    <name type="scientific">Desulfitobacterium hafniense DP7</name>
    <dbReference type="NCBI Taxonomy" id="537010"/>
    <lineage>
        <taxon>Bacteria</taxon>
        <taxon>Bacillati</taxon>
        <taxon>Bacillota</taxon>
        <taxon>Clostridia</taxon>
        <taxon>Eubacteriales</taxon>
        <taxon>Desulfitobacteriaceae</taxon>
        <taxon>Desulfitobacterium</taxon>
    </lineage>
</organism>
<name>G9XHC7_DESHA</name>
<dbReference type="HOGENOM" id="CLU_1183489_0_0_9"/>
<dbReference type="EMBL" id="AFZX01000010">
    <property type="protein sequence ID" value="EHL08929.1"/>
    <property type="molecule type" value="Genomic_DNA"/>
</dbReference>